<proteinExistence type="predicted"/>
<accession>A0A1Y6F4F3</accession>
<dbReference type="RefSeq" id="WP_086437821.1">
    <property type="nucleotide sequence ID" value="NZ_FXWG01000002.1"/>
</dbReference>
<reference evidence="3" key="1">
    <citation type="submission" date="2017-04" db="EMBL/GenBank/DDBJ databases">
        <authorList>
            <person name="Varghese N."/>
            <person name="Submissions S."/>
        </authorList>
    </citation>
    <scope>NUCLEOTIDE SEQUENCE [LARGE SCALE GENOMIC DNA]</scope>
</reference>
<dbReference type="EMBL" id="FXWG01000002">
    <property type="protein sequence ID" value="SMQ69784.1"/>
    <property type="molecule type" value="Genomic_DNA"/>
</dbReference>
<dbReference type="Proteomes" id="UP000194420">
    <property type="component" value="Unassembled WGS sequence"/>
</dbReference>
<protein>
    <submittedName>
        <fullName evidence="2">Uncharacterized protein</fullName>
    </submittedName>
</protein>
<evidence type="ECO:0000313" key="3">
    <source>
        <dbReference type="Proteomes" id="UP000194420"/>
    </source>
</evidence>
<name>A0A1Y6F4F3_9SPHN</name>
<dbReference type="OrthoDB" id="7391946at2"/>
<sequence length="144" mass="15710">MADKTLEERASDKIAEPVGEASQDRRPHLEGMPGPSTNPATNMLIADIALRSAGRIVRNSMQKGMLRAGFDRDQAREIVNSRTMLSSLILYGASKVATRSIPGALLVGGGLLAKTLYDRGLSKREARRQGIEQIDTMTEEDIEE</sequence>
<gene>
    <name evidence="2" type="ORF">SAMN06297468_1968</name>
</gene>
<evidence type="ECO:0000256" key="1">
    <source>
        <dbReference type="SAM" id="MobiDB-lite"/>
    </source>
</evidence>
<organism evidence="2 3">
    <name type="scientific">Altererythrobacter xiamenensis</name>
    <dbReference type="NCBI Taxonomy" id="1316679"/>
    <lineage>
        <taxon>Bacteria</taxon>
        <taxon>Pseudomonadati</taxon>
        <taxon>Pseudomonadota</taxon>
        <taxon>Alphaproteobacteria</taxon>
        <taxon>Sphingomonadales</taxon>
        <taxon>Erythrobacteraceae</taxon>
        <taxon>Altererythrobacter</taxon>
    </lineage>
</organism>
<keyword evidence="3" id="KW-1185">Reference proteome</keyword>
<feature type="region of interest" description="Disordered" evidence="1">
    <location>
        <begin position="1"/>
        <end position="40"/>
    </location>
</feature>
<dbReference type="AlphaFoldDB" id="A0A1Y6F4F3"/>
<feature type="compositionally biased region" description="Basic and acidic residues" evidence="1">
    <location>
        <begin position="1"/>
        <end position="15"/>
    </location>
</feature>
<evidence type="ECO:0000313" key="2">
    <source>
        <dbReference type="EMBL" id="SMQ69784.1"/>
    </source>
</evidence>